<proteinExistence type="predicted"/>
<name>A0A4P8L323_9BACT</name>
<dbReference type="OrthoDB" id="8481083at2"/>
<dbReference type="AlphaFoldDB" id="A0A4P8L323"/>
<dbReference type="RefSeq" id="WP_137424265.1">
    <property type="nucleotide sequence ID" value="NZ_CP040098.1"/>
</dbReference>
<gene>
    <name evidence="1" type="ORF">FDQ92_08805</name>
</gene>
<reference evidence="1 2" key="1">
    <citation type="submission" date="2019-05" db="EMBL/GenBank/DDBJ databases">
        <title>The Complete Genome Sequence of the n-alkane-degrading Desulfoglaeba alkanexedens ALDC reveals multiple alkylsuccinate synthase gene clusters.</title>
        <authorList>
            <person name="Callaghan A.V."/>
            <person name="Davidova I.A."/>
            <person name="Duncan K.E."/>
            <person name="Morris B."/>
            <person name="McInerney M.J."/>
        </authorList>
    </citation>
    <scope>NUCLEOTIDE SEQUENCE [LARGE SCALE GENOMIC DNA]</scope>
    <source>
        <strain evidence="1 2">ALDC</strain>
    </source>
</reference>
<dbReference type="EMBL" id="CP040098">
    <property type="protein sequence ID" value="QCQ22249.1"/>
    <property type="molecule type" value="Genomic_DNA"/>
</dbReference>
<protein>
    <submittedName>
        <fullName evidence="1">Uncharacterized protein</fullName>
    </submittedName>
</protein>
<keyword evidence="2" id="KW-1185">Reference proteome</keyword>
<evidence type="ECO:0000313" key="1">
    <source>
        <dbReference type="EMBL" id="QCQ22249.1"/>
    </source>
</evidence>
<organism evidence="1 2">
    <name type="scientific">Desulfoglaeba alkanexedens ALDC</name>
    <dbReference type="NCBI Taxonomy" id="980445"/>
    <lineage>
        <taxon>Bacteria</taxon>
        <taxon>Pseudomonadati</taxon>
        <taxon>Thermodesulfobacteriota</taxon>
        <taxon>Syntrophobacteria</taxon>
        <taxon>Syntrophobacterales</taxon>
        <taxon>Syntrophobacteraceae</taxon>
        <taxon>Desulfoglaeba</taxon>
    </lineage>
</organism>
<reference evidence="1 2" key="2">
    <citation type="submission" date="2019-05" db="EMBL/GenBank/DDBJ databases">
        <authorList>
            <person name="Suflita J.M."/>
            <person name="Marks C.R."/>
        </authorList>
    </citation>
    <scope>NUCLEOTIDE SEQUENCE [LARGE SCALE GENOMIC DNA]</scope>
    <source>
        <strain evidence="1 2">ALDC</strain>
    </source>
</reference>
<accession>A0A4P8L323</accession>
<dbReference type="KEGG" id="dax:FDQ92_08805"/>
<evidence type="ECO:0000313" key="2">
    <source>
        <dbReference type="Proteomes" id="UP000298602"/>
    </source>
</evidence>
<dbReference type="Proteomes" id="UP000298602">
    <property type="component" value="Chromosome"/>
</dbReference>
<sequence>MSFRSDHRSRFAARFETVARAVAPRWIRIGHGHGFDDIVRAEGFELRAFLNTNFPEAGPDDFFLFATPDGKTMRIVDCIDGRPPAEGYMLAPTADYFSDRAMWGLAHVIWIHQAEIES</sequence>